<dbReference type="GO" id="GO:0016887">
    <property type="term" value="F:ATP hydrolysis activity"/>
    <property type="evidence" value="ECO:0007669"/>
    <property type="project" value="InterPro"/>
</dbReference>
<dbReference type="Pfam" id="PF00004">
    <property type="entry name" value="AAA"/>
    <property type="match status" value="1"/>
</dbReference>
<dbReference type="GO" id="GO:0033314">
    <property type="term" value="P:mitotic DNA replication checkpoint signaling"/>
    <property type="evidence" value="ECO:0000318"/>
    <property type="project" value="GO_Central"/>
</dbReference>
<name>F0ZH44_DICPU</name>
<organism evidence="14 15">
    <name type="scientific">Dictyostelium purpureum</name>
    <name type="common">Slime mold</name>
    <dbReference type="NCBI Taxonomy" id="5786"/>
    <lineage>
        <taxon>Eukaryota</taxon>
        <taxon>Amoebozoa</taxon>
        <taxon>Evosea</taxon>
        <taxon>Eumycetozoa</taxon>
        <taxon>Dictyostelia</taxon>
        <taxon>Dictyosteliales</taxon>
        <taxon>Dictyosteliaceae</taxon>
        <taxon>Dictyostelium</taxon>
    </lineage>
</organism>
<reference evidence="15" key="1">
    <citation type="journal article" date="2011" name="Genome Biol.">
        <title>Comparative genomics of the social amoebae Dictyostelium discoideum and Dictyostelium purpureum.</title>
        <authorList>
            <consortium name="US DOE Joint Genome Institute (JGI-PGF)"/>
            <person name="Sucgang R."/>
            <person name="Kuo A."/>
            <person name="Tian X."/>
            <person name="Salerno W."/>
            <person name="Parikh A."/>
            <person name="Feasley C.L."/>
            <person name="Dalin E."/>
            <person name="Tu H."/>
            <person name="Huang E."/>
            <person name="Barry K."/>
            <person name="Lindquist E."/>
            <person name="Shapiro H."/>
            <person name="Bruce D."/>
            <person name="Schmutz J."/>
            <person name="Salamov A."/>
            <person name="Fey P."/>
            <person name="Gaudet P."/>
            <person name="Anjard C."/>
            <person name="Babu M.M."/>
            <person name="Basu S."/>
            <person name="Bushmanova Y."/>
            <person name="van der Wel H."/>
            <person name="Katoh-Kurasawa M."/>
            <person name="Dinh C."/>
            <person name="Coutinho P.M."/>
            <person name="Saito T."/>
            <person name="Elias M."/>
            <person name="Schaap P."/>
            <person name="Kay R.R."/>
            <person name="Henrissat B."/>
            <person name="Eichinger L."/>
            <person name="Rivero F."/>
            <person name="Putnam N.H."/>
            <person name="West C.M."/>
            <person name="Loomis W.F."/>
            <person name="Chisholm R.L."/>
            <person name="Shaulsky G."/>
            <person name="Strassmann J.E."/>
            <person name="Queller D.C."/>
            <person name="Kuspa A."/>
            <person name="Grigoriev I.V."/>
        </authorList>
    </citation>
    <scope>NUCLEOTIDE SEQUENCE [LARGE SCALE GENOMIC DNA]</scope>
    <source>
        <strain evidence="15">QSDP1</strain>
    </source>
</reference>
<dbReference type="InterPro" id="IPR027417">
    <property type="entry name" value="P-loop_NTPase"/>
</dbReference>
<evidence type="ECO:0000256" key="8">
    <source>
        <dbReference type="ARBA" id="ARBA00022842"/>
    </source>
</evidence>
<evidence type="ECO:0000256" key="10">
    <source>
        <dbReference type="ARBA" id="ARBA00023242"/>
    </source>
</evidence>
<dbReference type="eggNOG" id="KOG1514">
    <property type="taxonomic scope" value="Eukaryota"/>
</dbReference>
<feature type="compositionally biased region" description="Basic and acidic residues" evidence="12">
    <location>
        <begin position="81"/>
        <end position="108"/>
    </location>
</feature>
<dbReference type="GO" id="GO:0005524">
    <property type="term" value="F:ATP binding"/>
    <property type="evidence" value="ECO:0007669"/>
    <property type="project" value="UniProtKB-KW"/>
</dbReference>
<keyword evidence="4 11" id="KW-0235">DNA replication</keyword>
<keyword evidence="7 11" id="KW-0067">ATP-binding</keyword>
<keyword evidence="15" id="KW-1185">Reference proteome</keyword>
<evidence type="ECO:0000313" key="14">
    <source>
        <dbReference type="EMBL" id="EGC36710.1"/>
    </source>
</evidence>
<proteinExistence type="inferred from homology"/>
<evidence type="ECO:0000256" key="6">
    <source>
        <dbReference type="ARBA" id="ARBA00022741"/>
    </source>
</evidence>
<evidence type="ECO:0000259" key="13">
    <source>
        <dbReference type="SMART" id="SM00382"/>
    </source>
</evidence>
<dbReference type="Proteomes" id="UP000001064">
    <property type="component" value="Unassembled WGS sequence"/>
</dbReference>
<dbReference type="CDD" id="cd00009">
    <property type="entry name" value="AAA"/>
    <property type="match status" value="1"/>
</dbReference>
<dbReference type="GO" id="GO:0003688">
    <property type="term" value="F:DNA replication origin binding"/>
    <property type="evidence" value="ECO:0000318"/>
    <property type="project" value="GO_Central"/>
</dbReference>
<evidence type="ECO:0000256" key="11">
    <source>
        <dbReference type="RuleBase" id="RU365058"/>
    </source>
</evidence>
<dbReference type="SUPFAM" id="SSF52540">
    <property type="entry name" value="P-loop containing nucleoside triphosphate hydrolases"/>
    <property type="match status" value="1"/>
</dbReference>
<comment type="subcellular location">
    <subcellularLocation>
        <location evidence="1 11">Nucleus</location>
    </subcellularLocation>
</comment>
<dbReference type="EMBL" id="GL871018">
    <property type="protein sequence ID" value="EGC36710.1"/>
    <property type="molecule type" value="Genomic_DNA"/>
</dbReference>
<keyword evidence="6 11" id="KW-0547">Nucleotide-binding</keyword>
<dbReference type="GO" id="GO:0005664">
    <property type="term" value="C:nuclear origin of replication recognition complex"/>
    <property type="evidence" value="ECO:0000318"/>
    <property type="project" value="GO_Central"/>
</dbReference>
<feature type="region of interest" description="Disordered" evidence="12">
    <location>
        <begin position="1"/>
        <end position="135"/>
    </location>
</feature>
<dbReference type="GO" id="GO:0006270">
    <property type="term" value="P:DNA replication initiation"/>
    <property type="evidence" value="ECO:0000318"/>
    <property type="project" value="GO_Central"/>
</dbReference>
<comment type="subunit">
    <text evidence="11">ORC is composed of six subunits.</text>
</comment>
<dbReference type="SMART" id="SM00382">
    <property type="entry name" value="AAA"/>
    <property type="match status" value="1"/>
</dbReference>
<dbReference type="InParanoid" id="F0ZH44"/>
<dbReference type="Pfam" id="PF17872">
    <property type="entry name" value="AAA_lid_10"/>
    <property type="match status" value="1"/>
</dbReference>
<dbReference type="InterPro" id="IPR003959">
    <property type="entry name" value="ATPase_AAA_core"/>
</dbReference>
<dbReference type="FunFam" id="1.10.8.60:FF:000062">
    <property type="entry name" value="Origin recognition complex subunit 1"/>
    <property type="match status" value="1"/>
</dbReference>
<dbReference type="PANTHER" id="PTHR10763">
    <property type="entry name" value="CELL DIVISION CONTROL PROTEIN 6-RELATED"/>
    <property type="match status" value="1"/>
</dbReference>
<dbReference type="STRING" id="5786.F0ZH44"/>
<dbReference type="FunCoup" id="F0ZH44">
    <property type="interactions" value="111"/>
</dbReference>
<dbReference type="GeneID" id="10504129"/>
<evidence type="ECO:0000256" key="1">
    <source>
        <dbReference type="ARBA" id="ARBA00004123"/>
    </source>
</evidence>
<sequence length="543" mass="62740">MNDDDEEFHCRDIKNDSKDDNSDSYEDEDEDEEPFKKPTDQKTDSEVIAKEDDKIELSKIKESRYNSKVEDDNTDDEEEERGYQEKEKQPQESEQGDREYGHSKPHDDYSEDEREESTHDEDETEEEGFIPDPQTHVVTFIYEDDLTEPVLLKDNIFERAKDSLHLDAIPDKLPGREGEKAHIQAFLEPKINLGESGGTLYIAGMPGTGKTATVKEIIKNLQVKRKKSAIKLFRFIEINCMQLSYPDQLYQTLYSKLQFGRRSARPKTSEEALRLLKKRFNSNSAKKDFVIVLVDEFDCLLTKKEQTVIYNLFEWPNKPASKFVVIAISNTMNLPDQLSSRVKSRMGLQRLPFQPYNTQQLESIIKYRLGGLEAFDQDSIQLVAKRVATVCGDARRALEICRKAATIALQQNELDNLVQKVTDTHIDEVFKQFSLPIRRKLNQLSLFEKLFLYCVCKESKRINSLEVVYGAVYRKLQETTLSKGMYCPTESEILQLAGSLGGYKLILFEDDKPINWDHLLKLNISQVDLFYGLEEDEDLQTII</sequence>
<dbReference type="GO" id="GO:0046872">
    <property type="term" value="F:metal ion binding"/>
    <property type="evidence" value="ECO:0007669"/>
    <property type="project" value="UniProtKB-KW"/>
</dbReference>
<comment type="similarity">
    <text evidence="2 11">Belongs to the ORC1 family.</text>
</comment>
<evidence type="ECO:0000256" key="9">
    <source>
        <dbReference type="ARBA" id="ARBA00023125"/>
    </source>
</evidence>
<evidence type="ECO:0000256" key="3">
    <source>
        <dbReference type="ARBA" id="ARBA00019081"/>
    </source>
</evidence>
<feature type="compositionally biased region" description="Basic and acidic residues" evidence="12">
    <location>
        <begin position="8"/>
        <end position="21"/>
    </location>
</feature>
<comment type="function">
    <text evidence="11">Component of the origin recognition complex (ORC) that binds origins of replication. DNA-binding is ATP-dependent, however specific DNA sequences that define origins of replication have not been identified so far. ORC is required to assemble the pre-replication complex necessary to initiate DNA replication.</text>
</comment>
<feature type="compositionally biased region" description="Acidic residues" evidence="12">
    <location>
        <begin position="109"/>
        <end position="129"/>
    </location>
</feature>
<dbReference type="InterPro" id="IPR050311">
    <property type="entry name" value="ORC1/CDC6"/>
</dbReference>
<dbReference type="AlphaFoldDB" id="F0ZH44"/>
<dbReference type="InterPro" id="IPR041083">
    <property type="entry name" value="AAA_lid_10"/>
</dbReference>
<dbReference type="Gene3D" id="3.40.50.300">
    <property type="entry name" value="P-loop containing nucleotide triphosphate hydrolases"/>
    <property type="match status" value="1"/>
</dbReference>
<dbReference type="RefSeq" id="XP_003286735.1">
    <property type="nucleotide sequence ID" value="XM_003286687.1"/>
</dbReference>
<dbReference type="InterPro" id="IPR003593">
    <property type="entry name" value="AAA+_ATPase"/>
</dbReference>
<accession>F0ZH44</accession>
<dbReference type="KEGG" id="dpp:DICPUDRAFT_77605"/>
<dbReference type="OrthoDB" id="1926878at2759"/>
<evidence type="ECO:0000256" key="2">
    <source>
        <dbReference type="ARBA" id="ARBA00008398"/>
    </source>
</evidence>
<dbReference type="FunFam" id="3.40.50.300:FF:001186">
    <property type="entry name" value="Origin recognition complex subunit 1"/>
    <property type="match status" value="1"/>
</dbReference>
<dbReference type="Gene3D" id="1.10.8.60">
    <property type="match status" value="1"/>
</dbReference>
<feature type="compositionally biased region" description="Acidic residues" evidence="12">
    <location>
        <begin position="22"/>
        <end position="33"/>
    </location>
</feature>
<evidence type="ECO:0000256" key="12">
    <source>
        <dbReference type="SAM" id="MobiDB-lite"/>
    </source>
</evidence>
<evidence type="ECO:0000256" key="7">
    <source>
        <dbReference type="ARBA" id="ARBA00022840"/>
    </source>
</evidence>
<dbReference type="VEuPathDB" id="AmoebaDB:DICPUDRAFT_77605"/>
<keyword evidence="9 11" id="KW-0238">DNA-binding</keyword>
<evidence type="ECO:0000313" key="15">
    <source>
        <dbReference type="Proteomes" id="UP000001064"/>
    </source>
</evidence>
<keyword evidence="8" id="KW-0460">Magnesium</keyword>
<keyword evidence="10 11" id="KW-0539">Nucleus</keyword>
<dbReference type="OMA" id="RSEVAFK"/>
<dbReference type="PANTHER" id="PTHR10763:SF23">
    <property type="entry name" value="ORIGIN RECOGNITION COMPLEX SUBUNIT 1"/>
    <property type="match status" value="1"/>
</dbReference>
<protein>
    <recommendedName>
        <fullName evidence="3 11">Origin recognition complex subunit 1</fullName>
    </recommendedName>
</protein>
<gene>
    <name evidence="14" type="ORF">DICPUDRAFT_77605</name>
</gene>
<feature type="compositionally biased region" description="Basic and acidic residues" evidence="12">
    <location>
        <begin position="34"/>
        <end position="71"/>
    </location>
</feature>
<evidence type="ECO:0000256" key="4">
    <source>
        <dbReference type="ARBA" id="ARBA00022705"/>
    </source>
</evidence>
<evidence type="ECO:0000256" key="5">
    <source>
        <dbReference type="ARBA" id="ARBA00022723"/>
    </source>
</evidence>
<feature type="domain" description="AAA+ ATPase" evidence="13">
    <location>
        <begin position="196"/>
        <end position="352"/>
    </location>
</feature>
<keyword evidence="5" id="KW-0479">Metal-binding</keyword>